<dbReference type="InterPro" id="IPR051933">
    <property type="entry name" value="Resuscitation_pf_RpfB"/>
</dbReference>
<evidence type="ECO:0000313" key="5">
    <source>
        <dbReference type="Proteomes" id="UP000317316"/>
    </source>
</evidence>
<dbReference type="InterPro" id="IPR036908">
    <property type="entry name" value="RlpA-like_sf"/>
</dbReference>
<name>A0A544T712_9BACI</name>
<dbReference type="CDD" id="cd22786">
    <property type="entry name" value="DPBB_YuiC-like"/>
    <property type="match status" value="1"/>
</dbReference>
<dbReference type="CDD" id="cd00118">
    <property type="entry name" value="LysM"/>
    <property type="match status" value="2"/>
</dbReference>
<feature type="chain" id="PRO_5021874076" evidence="2">
    <location>
        <begin position="25"/>
        <end position="255"/>
    </location>
</feature>
<accession>A0A544T712</accession>
<dbReference type="PANTHER" id="PTHR39160">
    <property type="entry name" value="CELL WALL-BINDING PROTEIN YOCH"/>
    <property type="match status" value="1"/>
</dbReference>
<evidence type="ECO:0000256" key="1">
    <source>
        <dbReference type="ARBA" id="ARBA00022729"/>
    </source>
</evidence>
<dbReference type="GO" id="GO:0009254">
    <property type="term" value="P:peptidoglycan turnover"/>
    <property type="evidence" value="ECO:0007669"/>
    <property type="project" value="InterPro"/>
</dbReference>
<protein>
    <submittedName>
        <fullName evidence="4">LysM peptidoglycan-binding domain-containing protein</fullName>
    </submittedName>
</protein>
<sequence>MKKQIVALTAIAALSVGAAGQASASSVHTVEKGETLWSISKERDVTVQDLQVWNGLESTVIFPAQELKIEDKPETHVVVLGDSLFNIAKQHNISVDELMDRNQLTSDLIHPGDELIIEGTKKIVPKVSAASLPSADVSNETAKTAEPAVAKATAPVEKAVKELTVTSTAYTASCAGCSGVTATGIDLLANPNQKVISVDPSVIPLGSKVWVEGYGEAIAGDTGGAIKGNKIDIFIPSKEEAVNWGKKTVKVKILD</sequence>
<gene>
    <name evidence="4" type="ORF">FG382_11975</name>
</gene>
<dbReference type="GO" id="GO:0019867">
    <property type="term" value="C:outer membrane"/>
    <property type="evidence" value="ECO:0007669"/>
    <property type="project" value="InterPro"/>
</dbReference>
<dbReference type="PANTHER" id="PTHR39160:SF6">
    <property type="entry name" value="CELL WALL-BINDING PROTEIN YOCH"/>
    <property type="match status" value="1"/>
</dbReference>
<organism evidence="4 5">
    <name type="scientific">Psychrobacillus lasiicapitis</name>
    <dbReference type="NCBI Taxonomy" id="1636719"/>
    <lineage>
        <taxon>Bacteria</taxon>
        <taxon>Bacillati</taxon>
        <taxon>Bacillota</taxon>
        <taxon>Bacilli</taxon>
        <taxon>Bacillales</taxon>
        <taxon>Bacillaceae</taxon>
        <taxon>Psychrobacillus</taxon>
    </lineage>
</organism>
<comment type="caution">
    <text evidence="4">The sequence shown here is derived from an EMBL/GenBank/DDBJ whole genome shotgun (WGS) entry which is preliminary data.</text>
</comment>
<evidence type="ECO:0000313" key="4">
    <source>
        <dbReference type="EMBL" id="TQR13226.1"/>
    </source>
</evidence>
<dbReference type="Gene3D" id="3.10.350.10">
    <property type="entry name" value="LysM domain"/>
    <property type="match status" value="2"/>
</dbReference>
<dbReference type="InterPro" id="IPR036779">
    <property type="entry name" value="LysM_dom_sf"/>
</dbReference>
<dbReference type="SUPFAM" id="SSF54106">
    <property type="entry name" value="LysM domain"/>
    <property type="match status" value="2"/>
</dbReference>
<dbReference type="SUPFAM" id="SSF50685">
    <property type="entry name" value="Barwin-like endoglucanases"/>
    <property type="match status" value="1"/>
</dbReference>
<reference evidence="4 5" key="1">
    <citation type="submission" date="2019-05" db="EMBL/GenBank/DDBJ databases">
        <title>Psychrobacillus vulpis sp. nov., a new species isolated from feces of a red fox that inhabits in The Tablas de Daimiel Natural Park, Albacete, Spain.</title>
        <authorList>
            <person name="Rodriguez M."/>
            <person name="Reina J.C."/>
            <person name="Bejar V."/>
            <person name="Llamas I."/>
        </authorList>
    </citation>
    <scope>NUCLEOTIDE SEQUENCE [LARGE SCALE GENOMIC DNA]</scope>
    <source>
        <strain evidence="4 5">NEAU-3TGS17</strain>
    </source>
</reference>
<dbReference type="RefSeq" id="WP_142539107.1">
    <property type="nucleotide sequence ID" value="NZ_BMIE01000004.1"/>
</dbReference>
<dbReference type="Pfam" id="PF01476">
    <property type="entry name" value="LysM"/>
    <property type="match status" value="2"/>
</dbReference>
<dbReference type="Gene3D" id="2.40.40.10">
    <property type="entry name" value="RlpA-like domain"/>
    <property type="match status" value="1"/>
</dbReference>
<dbReference type="SMART" id="SM00257">
    <property type="entry name" value="LysM"/>
    <property type="match status" value="2"/>
</dbReference>
<dbReference type="Proteomes" id="UP000317316">
    <property type="component" value="Unassembled WGS sequence"/>
</dbReference>
<evidence type="ECO:0000256" key="2">
    <source>
        <dbReference type="SAM" id="SignalP"/>
    </source>
</evidence>
<dbReference type="EMBL" id="VDGH01000006">
    <property type="protein sequence ID" value="TQR13226.1"/>
    <property type="molecule type" value="Genomic_DNA"/>
</dbReference>
<dbReference type="Pfam" id="PF06725">
    <property type="entry name" value="3D"/>
    <property type="match status" value="1"/>
</dbReference>
<feature type="domain" description="LysM" evidence="3">
    <location>
        <begin position="26"/>
        <end position="69"/>
    </location>
</feature>
<dbReference type="PROSITE" id="PS51782">
    <property type="entry name" value="LYSM"/>
    <property type="match status" value="2"/>
</dbReference>
<dbReference type="AlphaFoldDB" id="A0A544T712"/>
<keyword evidence="5" id="KW-1185">Reference proteome</keyword>
<dbReference type="GO" id="GO:0004553">
    <property type="term" value="F:hydrolase activity, hydrolyzing O-glycosyl compounds"/>
    <property type="evidence" value="ECO:0007669"/>
    <property type="project" value="InterPro"/>
</dbReference>
<proteinExistence type="predicted"/>
<evidence type="ECO:0000259" key="3">
    <source>
        <dbReference type="PROSITE" id="PS51782"/>
    </source>
</evidence>
<feature type="signal peptide" evidence="2">
    <location>
        <begin position="1"/>
        <end position="24"/>
    </location>
</feature>
<keyword evidence="1 2" id="KW-0732">Signal</keyword>
<feature type="domain" description="LysM" evidence="3">
    <location>
        <begin position="74"/>
        <end position="117"/>
    </location>
</feature>
<dbReference type="InterPro" id="IPR018392">
    <property type="entry name" value="LysM"/>
</dbReference>
<dbReference type="OrthoDB" id="9798935at2"/>
<dbReference type="InterPro" id="IPR010611">
    <property type="entry name" value="3D_dom"/>
</dbReference>